<comment type="similarity">
    <text evidence="4">Belongs to the flavoredoxin family.</text>
</comment>
<dbReference type="SUPFAM" id="SSF50475">
    <property type="entry name" value="FMN-binding split barrel"/>
    <property type="match status" value="1"/>
</dbReference>
<dbReference type="InterPro" id="IPR002563">
    <property type="entry name" value="Flavin_Rdtase-like_dom"/>
</dbReference>
<reference evidence="7" key="1">
    <citation type="journal article" date="2019" name="Int. J. Syst. Evol. Microbiol.">
        <title>The Global Catalogue of Microorganisms (GCM) 10K type strain sequencing project: providing services to taxonomists for standard genome sequencing and annotation.</title>
        <authorList>
            <consortium name="The Broad Institute Genomics Platform"/>
            <consortium name="The Broad Institute Genome Sequencing Center for Infectious Disease"/>
            <person name="Wu L."/>
            <person name="Ma J."/>
        </authorList>
    </citation>
    <scope>NUCLEOTIDE SEQUENCE [LARGE SCALE GENOMIC DNA]</scope>
    <source>
        <strain evidence="7">CCUG 62215</strain>
    </source>
</reference>
<comment type="caution">
    <text evidence="6">The sequence shown here is derived from an EMBL/GenBank/DDBJ whole genome shotgun (WGS) entry which is preliminary data.</text>
</comment>
<dbReference type="Gene3D" id="2.30.110.10">
    <property type="entry name" value="Electron Transport, Fmn-binding Protein, Chain A"/>
    <property type="match status" value="1"/>
</dbReference>
<evidence type="ECO:0000256" key="2">
    <source>
        <dbReference type="ARBA" id="ARBA00022630"/>
    </source>
</evidence>
<feature type="domain" description="Flavin reductase like" evidence="5">
    <location>
        <begin position="32"/>
        <end position="166"/>
    </location>
</feature>
<proteinExistence type="inferred from homology"/>
<comment type="cofactor">
    <cofactor evidence="1">
        <name>FMN</name>
        <dbReference type="ChEBI" id="CHEBI:58210"/>
    </cofactor>
</comment>
<dbReference type="Proteomes" id="UP001597013">
    <property type="component" value="Unassembled WGS sequence"/>
</dbReference>
<accession>A0ABW3NCH6</accession>
<evidence type="ECO:0000256" key="3">
    <source>
        <dbReference type="ARBA" id="ARBA00022643"/>
    </source>
</evidence>
<dbReference type="RefSeq" id="WP_386132800.1">
    <property type="nucleotide sequence ID" value="NZ_JBHTJL010000020.1"/>
</dbReference>
<dbReference type="Pfam" id="PF01613">
    <property type="entry name" value="Flavin_Reduct"/>
    <property type="match status" value="1"/>
</dbReference>
<dbReference type="PANTHER" id="PTHR33798:SF5">
    <property type="entry name" value="FLAVIN REDUCTASE LIKE DOMAIN-CONTAINING PROTEIN"/>
    <property type="match status" value="1"/>
</dbReference>
<sequence length="213" mass="23949">MKYFNADDIKQMHHLYRINLINSCTGYKSANLIGTKDKNGNSNVAVFSSVTHMGSNPGLIGFFTRPTTVIRHTYENIKETGYFTINHINSSIIEDAHHTSAKYAKTVSEFDTTKLSEIYKNDFFAPFVDGCKVQLALSFLEEYHIKANDTILVVGQIEGLYVDNTALVKDGFIDLSTINSATINGLDAYAVPQKNTRLEYQRPKAGYKTRDEK</sequence>
<dbReference type="EMBL" id="JBHTJL010000020">
    <property type="protein sequence ID" value="MFD1064356.1"/>
    <property type="molecule type" value="Genomic_DNA"/>
</dbReference>
<keyword evidence="2" id="KW-0285">Flavoprotein</keyword>
<gene>
    <name evidence="6" type="ORF">ACFQ1Q_13970</name>
</gene>
<keyword evidence="7" id="KW-1185">Reference proteome</keyword>
<keyword evidence="6" id="KW-0560">Oxidoreductase</keyword>
<protein>
    <submittedName>
        <fullName evidence="6">Flavin reductase family protein</fullName>
        <ecNumber evidence="6">1.5.1.-</ecNumber>
    </submittedName>
</protein>
<dbReference type="GO" id="GO:0016491">
    <property type="term" value="F:oxidoreductase activity"/>
    <property type="evidence" value="ECO:0007669"/>
    <property type="project" value="UniProtKB-KW"/>
</dbReference>
<evidence type="ECO:0000256" key="1">
    <source>
        <dbReference type="ARBA" id="ARBA00001917"/>
    </source>
</evidence>
<dbReference type="InterPro" id="IPR012349">
    <property type="entry name" value="Split_barrel_FMN-bd"/>
</dbReference>
<evidence type="ECO:0000256" key="4">
    <source>
        <dbReference type="ARBA" id="ARBA00038054"/>
    </source>
</evidence>
<dbReference type="EC" id="1.5.1.-" evidence="6"/>
<name>A0ABW3NCH6_9FLAO</name>
<evidence type="ECO:0000259" key="5">
    <source>
        <dbReference type="Pfam" id="PF01613"/>
    </source>
</evidence>
<keyword evidence="3" id="KW-0288">FMN</keyword>
<evidence type="ECO:0000313" key="6">
    <source>
        <dbReference type="EMBL" id="MFD1064356.1"/>
    </source>
</evidence>
<dbReference type="PANTHER" id="PTHR33798">
    <property type="entry name" value="FLAVOPROTEIN OXYGENASE"/>
    <property type="match status" value="1"/>
</dbReference>
<evidence type="ECO:0000313" key="7">
    <source>
        <dbReference type="Proteomes" id="UP001597013"/>
    </source>
</evidence>
<organism evidence="6 7">
    <name type="scientific">Winogradskyella litorisediminis</name>
    <dbReference type="NCBI Taxonomy" id="1156618"/>
    <lineage>
        <taxon>Bacteria</taxon>
        <taxon>Pseudomonadati</taxon>
        <taxon>Bacteroidota</taxon>
        <taxon>Flavobacteriia</taxon>
        <taxon>Flavobacteriales</taxon>
        <taxon>Flavobacteriaceae</taxon>
        <taxon>Winogradskyella</taxon>
    </lineage>
</organism>